<evidence type="ECO:0000256" key="2">
    <source>
        <dbReference type="ARBA" id="ARBA00022946"/>
    </source>
</evidence>
<dbReference type="OrthoDB" id="5835618at2759"/>
<keyword evidence="3" id="KW-0689">Ribosomal protein</keyword>
<protein>
    <recommendedName>
        <fullName evidence="7">Large ribosomal subunit protein mL37</fullName>
    </recommendedName>
    <alternativeName>
        <fullName evidence="8">39S ribosomal protein L37, mitochondrial</fullName>
    </alternativeName>
</protein>
<proteinExistence type="inferred from homology"/>
<dbReference type="AlphaFoldDB" id="A0A6P8HVJ6"/>
<name>A0A6P8HVJ6_ACTTE</name>
<evidence type="ECO:0000313" key="10">
    <source>
        <dbReference type="RefSeq" id="XP_031556622.1"/>
    </source>
</evidence>
<keyword evidence="4" id="KW-0496">Mitochondrion</keyword>
<evidence type="ECO:0000313" key="9">
    <source>
        <dbReference type="Proteomes" id="UP000515163"/>
    </source>
</evidence>
<evidence type="ECO:0000256" key="7">
    <source>
        <dbReference type="ARBA" id="ARBA00039442"/>
    </source>
</evidence>
<evidence type="ECO:0000256" key="3">
    <source>
        <dbReference type="ARBA" id="ARBA00022980"/>
    </source>
</evidence>
<dbReference type="GeneID" id="116293344"/>
<dbReference type="PANTHER" id="PTHR15889">
    <property type="entry name" value="MITOCHONDRIAL RIBOSOMAL PROTEIN L37"/>
    <property type="match status" value="1"/>
</dbReference>
<accession>A0A6P8HVJ6</accession>
<evidence type="ECO:0000256" key="8">
    <source>
        <dbReference type="ARBA" id="ARBA00041617"/>
    </source>
</evidence>
<dbReference type="GO" id="GO:1990904">
    <property type="term" value="C:ribonucleoprotein complex"/>
    <property type="evidence" value="ECO:0007669"/>
    <property type="project" value="UniProtKB-KW"/>
</dbReference>
<evidence type="ECO:0000256" key="5">
    <source>
        <dbReference type="ARBA" id="ARBA00023274"/>
    </source>
</evidence>
<dbReference type="PANTHER" id="PTHR15889:SF2">
    <property type="entry name" value="LARGE RIBOSOMAL SUBUNIT PROTEIN ML37"/>
    <property type="match status" value="1"/>
</dbReference>
<keyword evidence="5" id="KW-0687">Ribonucleoprotein</keyword>
<organism evidence="9 10">
    <name type="scientific">Actinia tenebrosa</name>
    <name type="common">Australian red waratah sea anemone</name>
    <dbReference type="NCBI Taxonomy" id="6105"/>
    <lineage>
        <taxon>Eukaryota</taxon>
        <taxon>Metazoa</taxon>
        <taxon>Cnidaria</taxon>
        <taxon>Anthozoa</taxon>
        <taxon>Hexacorallia</taxon>
        <taxon>Actiniaria</taxon>
        <taxon>Actiniidae</taxon>
        <taxon>Actinia</taxon>
    </lineage>
</organism>
<evidence type="ECO:0000256" key="6">
    <source>
        <dbReference type="ARBA" id="ARBA00037985"/>
    </source>
</evidence>
<keyword evidence="9" id="KW-1185">Reference proteome</keyword>
<dbReference type="GO" id="GO:0005739">
    <property type="term" value="C:mitochondrion"/>
    <property type="evidence" value="ECO:0007669"/>
    <property type="project" value="UniProtKB-SubCell"/>
</dbReference>
<keyword evidence="2" id="KW-0809">Transit peptide</keyword>
<sequence length="372" mass="42545">MVDKMAAFFPRGKISHQIFSVLRRRLSTVAAAEKPTTTQKGIPFIVPRHTIKKALIVHPKSRAFQPSLKHQWLTKTILNQGLPESCLENSNLFPEEIQKSVDIFQSSLIQQLGFQKELKKHKTNFEEEVKLGIFQDILRICWGFSNKCSRLRESFLDVSPKIHTHWVRGHEFCQLVYHPDLVLWTNEPNVIYKKDIESTIETSLPGPYDSYSQGLFQHPIVHLRNFPGFQPGRNNPFPHSHTIFLSEVSNQTIDQIHAYGIMNMFGVLVSKAISDGNFVGQHLGTPLTTQCVITNGTEVVLMCYQLNTLSLQEDHGIKNLAWSSEKMNFFTSPEKNDSEDRSIKLYGSFDTRKDCPTINEKCIQNLLAFICN</sequence>
<dbReference type="InterPro" id="IPR010793">
    <property type="entry name" value="Ribosomal_mL37/mL65"/>
</dbReference>
<dbReference type="InterPro" id="IPR052482">
    <property type="entry name" value="mtLSU_mL37"/>
</dbReference>
<evidence type="ECO:0000256" key="4">
    <source>
        <dbReference type="ARBA" id="ARBA00023128"/>
    </source>
</evidence>
<dbReference type="Pfam" id="PF07147">
    <property type="entry name" value="PDCD9"/>
    <property type="match status" value="2"/>
</dbReference>
<gene>
    <name evidence="10" type="primary">LOC116293344</name>
</gene>
<dbReference type="Proteomes" id="UP000515163">
    <property type="component" value="Unplaced"/>
</dbReference>
<dbReference type="InParanoid" id="A0A6P8HVJ6"/>
<dbReference type="GO" id="GO:0005840">
    <property type="term" value="C:ribosome"/>
    <property type="evidence" value="ECO:0007669"/>
    <property type="project" value="UniProtKB-KW"/>
</dbReference>
<comment type="subcellular location">
    <subcellularLocation>
        <location evidence="1">Mitochondrion</location>
    </subcellularLocation>
</comment>
<dbReference type="GO" id="GO:0006412">
    <property type="term" value="P:translation"/>
    <property type="evidence" value="ECO:0007669"/>
    <property type="project" value="InterPro"/>
</dbReference>
<evidence type="ECO:0000256" key="1">
    <source>
        <dbReference type="ARBA" id="ARBA00004173"/>
    </source>
</evidence>
<reference evidence="10" key="1">
    <citation type="submission" date="2025-08" db="UniProtKB">
        <authorList>
            <consortium name="RefSeq"/>
        </authorList>
    </citation>
    <scope>IDENTIFICATION</scope>
    <source>
        <tissue evidence="10">Tentacle</tissue>
    </source>
</reference>
<comment type="similarity">
    <text evidence="6">Belongs to the mitochondrion-specific ribosomal protein mL37 family.</text>
</comment>
<dbReference type="GO" id="GO:0003735">
    <property type="term" value="F:structural constituent of ribosome"/>
    <property type="evidence" value="ECO:0007669"/>
    <property type="project" value="InterPro"/>
</dbReference>
<dbReference type="KEGG" id="aten:116293344"/>
<dbReference type="RefSeq" id="XP_031556622.1">
    <property type="nucleotide sequence ID" value="XM_031700762.1"/>
</dbReference>